<evidence type="ECO:0000256" key="1">
    <source>
        <dbReference type="ARBA" id="ARBA00004167"/>
    </source>
</evidence>
<dbReference type="InterPro" id="IPR057629">
    <property type="entry name" value="Teneurin1-4_GBD"/>
</dbReference>
<keyword evidence="7" id="KW-0677">Repeat</keyword>
<dbReference type="InterPro" id="IPR056823">
    <property type="entry name" value="TEN-like_YD-shell"/>
</dbReference>
<feature type="region of interest" description="Disordered" evidence="13">
    <location>
        <begin position="198"/>
        <end position="220"/>
    </location>
</feature>
<dbReference type="FunFam" id="2.10.25.10:FF:000013">
    <property type="entry name" value="Teneurin transmembrane protein 4"/>
    <property type="match status" value="1"/>
</dbReference>
<feature type="disulfide bond" evidence="11">
    <location>
        <begin position="697"/>
        <end position="707"/>
    </location>
</feature>
<dbReference type="InterPro" id="IPR000742">
    <property type="entry name" value="EGF"/>
</dbReference>
<feature type="repeat" description="NHL" evidence="12">
    <location>
        <begin position="1424"/>
        <end position="1463"/>
    </location>
</feature>
<feature type="compositionally biased region" description="Low complexity" evidence="13">
    <location>
        <begin position="43"/>
        <end position="52"/>
    </location>
</feature>
<dbReference type="PANTHER" id="PTHR11219:SF69">
    <property type="entry name" value="TENEURIN-A"/>
    <property type="match status" value="1"/>
</dbReference>
<dbReference type="GO" id="GO:0008045">
    <property type="term" value="P:motor neuron axon guidance"/>
    <property type="evidence" value="ECO:0007669"/>
    <property type="project" value="TreeGrafter"/>
</dbReference>
<dbReference type="PROSITE" id="PS00022">
    <property type="entry name" value="EGF_1"/>
    <property type="match status" value="4"/>
</dbReference>
<dbReference type="Pfam" id="PF25021">
    <property type="entry name" value="TEN_NHL"/>
    <property type="match status" value="1"/>
</dbReference>
<feature type="disulfide bond" evidence="11">
    <location>
        <begin position="683"/>
        <end position="692"/>
    </location>
</feature>
<evidence type="ECO:0000256" key="9">
    <source>
        <dbReference type="ARBA" id="ARBA00023136"/>
    </source>
</evidence>
<accession>A0A8S1EN43</accession>
<dbReference type="SUPFAM" id="SSF101898">
    <property type="entry name" value="NHL repeat"/>
    <property type="match status" value="1"/>
</dbReference>
<dbReference type="PANTHER" id="PTHR11219">
    <property type="entry name" value="TENEURIN AND N-ACETYLGLUCOSAMINE-1-PHOSPHODIESTER ALPHA-N-ACETYLGLUCOSAMINIDASE"/>
    <property type="match status" value="1"/>
</dbReference>
<feature type="disulfide bond" evidence="11">
    <location>
        <begin position="526"/>
        <end position="535"/>
    </location>
</feature>
<dbReference type="InterPro" id="IPR051216">
    <property type="entry name" value="Teneurin"/>
</dbReference>
<evidence type="ECO:0000256" key="14">
    <source>
        <dbReference type="SAM" id="Phobius"/>
    </source>
</evidence>
<dbReference type="InterPro" id="IPR006530">
    <property type="entry name" value="YD"/>
</dbReference>
<evidence type="ECO:0000256" key="10">
    <source>
        <dbReference type="ARBA" id="ARBA00023157"/>
    </source>
</evidence>
<feature type="region of interest" description="Disordered" evidence="13">
    <location>
        <begin position="150"/>
        <end position="183"/>
    </location>
</feature>
<evidence type="ECO:0000256" key="13">
    <source>
        <dbReference type="SAM" id="MobiDB-lite"/>
    </source>
</evidence>
<keyword evidence="5 11" id="KW-0245">EGF-like domain</keyword>
<dbReference type="Pfam" id="PF15636">
    <property type="entry name" value="Tox-GHH"/>
    <property type="match status" value="1"/>
</dbReference>
<dbReference type="PROSITE" id="PS50026">
    <property type="entry name" value="EGF_3"/>
    <property type="match status" value="4"/>
</dbReference>
<feature type="transmembrane region" description="Helical" evidence="14">
    <location>
        <begin position="239"/>
        <end position="257"/>
    </location>
</feature>
<keyword evidence="17" id="KW-1185">Reference proteome</keyword>
<dbReference type="InterPro" id="IPR028916">
    <property type="entry name" value="Tox-GHH_dom"/>
</dbReference>
<evidence type="ECO:0000256" key="3">
    <source>
        <dbReference type="ARBA" id="ARBA00009385"/>
    </source>
</evidence>
<feature type="compositionally biased region" description="Low complexity" evidence="13">
    <location>
        <begin position="150"/>
        <end position="162"/>
    </location>
</feature>
<dbReference type="SMART" id="SM00181">
    <property type="entry name" value="EGF"/>
    <property type="match status" value="7"/>
</dbReference>
<evidence type="ECO:0000256" key="7">
    <source>
        <dbReference type="ARBA" id="ARBA00022737"/>
    </source>
</evidence>
<dbReference type="FunFam" id="2.10.25.10:FF:000021">
    <property type="entry name" value="Teneurin transmembrane protein 2"/>
    <property type="match status" value="1"/>
</dbReference>
<dbReference type="Gene3D" id="2.180.10.10">
    <property type="entry name" value="RHS repeat-associated core"/>
    <property type="match status" value="1"/>
</dbReference>
<dbReference type="Pfam" id="PF25023">
    <property type="entry name" value="TEN_YD-shell"/>
    <property type="match status" value="1"/>
</dbReference>
<dbReference type="InterPro" id="IPR056822">
    <property type="entry name" value="TEN_NHL"/>
</dbReference>
<keyword evidence="8 14" id="KW-1133">Transmembrane helix</keyword>
<gene>
    <name evidence="16" type="ORF">CBOVIS_LOCUS6043</name>
</gene>
<dbReference type="InterPro" id="IPR056820">
    <property type="entry name" value="TEN_TTR-like"/>
</dbReference>
<evidence type="ECO:0000256" key="12">
    <source>
        <dbReference type="PROSITE-ProRule" id="PRU00504"/>
    </source>
</evidence>
<protein>
    <recommendedName>
        <fullName evidence="15">EGF-like domain-containing protein</fullName>
    </recommendedName>
</protein>
<comment type="caution">
    <text evidence="16">The sequence shown here is derived from an EMBL/GenBank/DDBJ whole genome shotgun (WGS) entry which is preliminary data.</text>
</comment>
<dbReference type="Proteomes" id="UP000494206">
    <property type="component" value="Unassembled WGS sequence"/>
</dbReference>
<keyword evidence="9 14" id="KW-0472">Membrane</keyword>
<dbReference type="Gene3D" id="2.120.10.30">
    <property type="entry name" value="TolB, C-terminal domain"/>
    <property type="match status" value="2"/>
</dbReference>
<dbReference type="SUPFAM" id="SSF63825">
    <property type="entry name" value="YWTD domain"/>
    <property type="match status" value="1"/>
</dbReference>
<dbReference type="NCBIfam" id="TIGR01643">
    <property type="entry name" value="YD_repeat_2x"/>
    <property type="match status" value="1"/>
</dbReference>
<evidence type="ECO:0000256" key="11">
    <source>
        <dbReference type="PROSITE-ProRule" id="PRU00076"/>
    </source>
</evidence>
<feature type="domain" description="EGF-like" evidence="15">
    <location>
        <begin position="694"/>
        <end position="727"/>
    </location>
</feature>
<feature type="compositionally biased region" description="Polar residues" evidence="13">
    <location>
        <begin position="90"/>
        <end position="105"/>
    </location>
</feature>
<comment type="subcellular location">
    <subcellularLocation>
        <location evidence="2">Cell membrane</location>
    </subcellularLocation>
    <subcellularLocation>
        <location evidence="1">Membrane</location>
        <topology evidence="1">Single-pass membrane protein</topology>
    </subcellularLocation>
</comment>
<dbReference type="PROSITE" id="PS51125">
    <property type="entry name" value="NHL"/>
    <property type="match status" value="1"/>
</dbReference>
<dbReference type="Pfam" id="PF23093">
    <property type="entry name" value="GBD_Tenm3"/>
    <property type="match status" value="1"/>
</dbReference>
<feature type="region of interest" description="Disordered" evidence="13">
    <location>
        <begin position="90"/>
        <end position="119"/>
    </location>
</feature>
<feature type="region of interest" description="Disordered" evidence="13">
    <location>
        <begin position="2566"/>
        <end position="2586"/>
    </location>
</feature>
<dbReference type="OrthoDB" id="442731at2759"/>
<evidence type="ECO:0000313" key="17">
    <source>
        <dbReference type="Proteomes" id="UP000494206"/>
    </source>
</evidence>
<dbReference type="InterPro" id="IPR001258">
    <property type="entry name" value="NHL_repeat"/>
</dbReference>
<keyword evidence="4" id="KW-1003">Cell membrane</keyword>
<feature type="domain" description="EGF-like" evidence="15">
    <location>
        <begin position="503"/>
        <end position="536"/>
    </location>
</feature>
<dbReference type="Pfam" id="PF25020">
    <property type="entry name" value="TTR_TEN1-4"/>
    <property type="match status" value="1"/>
</dbReference>
<evidence type="ECO:0000256" key="4">
    <source>
        <dbReference type="ARBA" id="ARBA00022475"/>
    </source>
</evidence>
<comment type="caution">
    <text evidence="11">Lacks conserved residue(s) required for the propagation of feature annotation.</text>
</comment>
<evidence type="ECO:0000256" key="5">
    <source>
        <dbReference type="ARBA" id="ARBA00022536"/>
    </source>
</evidence>
<feature type="disulfide bond" evidence="11">
    <location>
        <begin position="665"/>
        <end position="675"/>
    </location>
</feature>
<dbReference type="InterPro" id="IPR057627">
    <property type="entry name" value="FN-plug_TEN1-4"/>
</dbReference>
<dbReference type="InterPro" id="IPR011042">
    <property type="entry name" value="6-blade_b-propeller_TolB-like"/>
</dbReference>
<feature type="region of interest" description="Disordered" evidence="13">
    <location>
        <begin position="11"/>
        <end position="74"/>
    </location>
</feature>
<organism evidence="16 17">
    <name type="scientific">Caenorhabditis bovis</name>
    <dbReference type="NCBI Taxonomy" id="2654633"/>
    <lineage>
        <taxon>Eukaryota</taxon>
        <taxon>Metazoa</taxon>
        <taxon>Ecdysozoa</taxon>
        <taxon>Nematoda</taxon>
        <taxon>Chromadorea</taxon>
        <taxon>Rhabditida</taxon>
        <taxon>Rhabditina</taxon>
        <taxon>Rhabditomorpha</taxon>
        <taxon>Rhabditoidea</taxon>
        <taxon>Rhabditidae</taxon>
        <taxon>Peloderinae</taxon>
        <taxon>Caenorhabditis</taxon>
    </lineage>
</organism>
<feature type="domain" description="EGF-like" evidence="15">
    <location>
        <begin position="661"/>
        <end position="693"/>
    </location>
</feature>
<evidence type="ECO:0000256" key="6">
    <source>
        <dbReference type="ARBA" id="ARBA00022692"/>
    </source>
</evidence>
<reference evidence="16 17" key="1">
    <citation type="submission" date="2020-04" db="EMBL/GenBank/DDBJ databases">
        <authorList>
            <person name="Laetsch R D."/>
            <person name="Stevens L."/>
            <person name="Kumar S."/>
            <person name="Blaxter L. M."/>
        </authorList>
    </citation>
    <scope>NUCLEOTIDE SEQUENCE [LARGE SCALE GENOMIC DNA]</scope>
</reference>
<dbReference type="GO" id="GO:0008038">
    <property type="term" value="P:neuron recognition"/>
    <property type="evidence" value="ECO:0007669"/>
    <property type="project" value="UniProtKB-ARBA"/>
</dbReference>
<dbReference type="EMBL" id="CADEPM010000003">
    <property type="protein sequence ID" value="CAB3403587.1"/>
    <property type="molecule type" value="Genomic_DNA"/>
</dbReference>
<dbReference type="Gene3D" id="2.10.25.10">
    <property type="entry name" value="Laminin"/>
    <property type="match status" value="5"/>
</dbReference>
<evidence type="ECO:0000313" key="16">
    <source>
        <dbReference type="EMBL" id="CAB3403587.1"/>
    </source>
</evidence>
<keyword evidence="6 14" id="KW-0812">Transmembrane</keyword>
<feature type="compositionally biased region" description="Pro residues" evidence="13">
    <location>
        <begin position="53"/>
        <end position="63"/>
    </location>
</feature>
<dbReference type="CDD" id="cd00054">
    <property type="entry name" value="EGF_CA"/>
    <property type="match status" value="1"/>
</dbReference>
<feature type="domain" description="EGF-like" evidence="15">
    <location>
        <begin position="465"/>
        <end position="501"/>
    </location>
</feature>
<feature type="compositionally biased region" description="Low complexity" evidence="13">
    <location>
        <begin position="106"/>
        <end position="117"/>
    </location>
</feature>
<dbReference type="Pfam" id="PF24329">
    <property type="entry name" value="FN-plug_TEN1-4"/>
    <property type="match status" value="1"/>
</dbReference>
<dbReference type="PROSITE" id="PS01186">
    <property type="entry name" value="EGF_2"/>
    <property type="match status" value="4"/>
</dbReference>
<keyword evidence="10 11" id="KW-1015">Disulfide bond</keyword>
<evidence type="ECO:0000256" key="2">
    <source>
        <dbReference type="ARBA" id="ARBA00004236"/>
    </source>
</evidence>
<evidence type="ECO:0000256" key="8">
    <source>
        <dbReference type="ARBA" id="ARBA00022989"/>
    </source>
</evidence>
<sequence>MLRILWATLIENPPPPLPHPSECDQSPPPTVEMFQKQRASSSHGPPHLHLQQGPPPAWQPPRPPGHEHDYTNDYEDPEEMAKNAHANLLMNTTPSSNYNSYEMSLSQQRRSQQQQQQNAIAPPMLDSWNIEGGGVLHKNADGAYYIPSGSLRTTSSTLSPASGTRYLDQPTSAAPAPAPNTAYSSDASATLLKYPLTGTQPNRRRQVATMTPGDTGKKKKKKLEEENGCCKSGPSKCTLLLAAALMFAIIVILFMLFKSPSYVYTEPLPDAQDPSASSRYSELGIRALPPAISLGERIDVEFYPRHMATTELLISRPSRIVFNTTIGSGAQLVLLIRAGVPPSLSLHDALFPIRADRIYDAKTPSHIVEEVGRARRSVGVEILSPRSATFEQFMLEGRHFLTFINERNRVEPISFVADQLVAATKSPRPAKPGEHPLAPLLTCEANCNNRGECVKGKCRCANGYTGNACEEAICPVVCNGNGVFSGGSCICKSGFKGKECEMRANWCEVADCNGRGKCDTEGRCQCNSGWTGEACEMKACAHPTCHDHGVCVNGTCYCADGWRGKDCYQFADAVVSPTLPLPTPTSTKETPIRNRPKVNRELEEAPTCSSHGKLIEEGLCLCDDGFGGAACEKRTCENCVHGSCKEGVCQCWNGWNGLNCDQLECAIGCRQHGKCEDNGTCSCEKGWNGENCQLQGCPNGCSGKGECVMNGEWTCKCQSGTTGPDCSMNIEMHCDDGLDNDSDGLVDCDDPECCDSPMCSEESMCSVAISPTEVLLRMPPIFNADFAQRVAFLIKDKSVQSYADASQFNASLISVIRGKVVWKGSGADESKVTIALAGVRVSDAAHPLYGFTLTRNDGYFDLVVNGARSINLQFIRTQFQAIKRSVYAPAGQIVHIDDVILQRSTTTGTLPQSPPARAKCSPTMRRIPESVTLTSNWQYTSDGIDANRSMIAVDTRSIVDAIPIAGTDLKLIYDSARSPSAPSTLLIGLLEDQVDVDLRKIHLNIKIAGRRFDYTLSPRINLTHIFTWDKMNAYRQSESGLVPAMVRIGYEYADCERESEIVWISRSALMLGATSRKMIGTMWTVDIHHHLDIVNNIVEMGDGGYRLISESEPRVTTIAGIEGIKRDIDCVDCDGKLDRIALFRPTSLVYAADGSLIVGDHNLIRRIAPDGSVNTILSLFLSDTSHSYYLAVSPFDGSIAISLSLHKQIWKIASLTPHDPRSNYEIIAGDGKVCGSNVGSCGDGGLAQNAQLIYPKGIAYDRNGNLYLADSRRIRVIDTSGHIRSIGGTTEDFQPPLHCPKMVKLADLRLQWPTSLTVDHNSGLVYVLDTSVVYEIDPIRDLSGIVLGAPVACESANSSMNEIRNAKDIAVDLDGSILVVESDGKRSHQIRRLSSDRSTFSLILGGKSMCSCDIASCGCDDPMGEIPASSVHLNSPHGVLITPHGDVLVADSGNAKIKKMTKRMAKYNSKQRTYEVIDSERNEKYIFNRHGLHTSTSSLITGRSLYNFTYNVDSPIAFLSAIQGSSGLTLRVTRHNATNVDLETSSGDHTSLLMSAYDGTLEMVSRRGSAFNMDATKLSYSSRGLLQSKIDVADAILFEYDPMGRAQGLKKAREHWELTKEIVSLGRVLTNVVKNGRVVRRVRIGEGDMGIEENGASTRLMTLWREGFSLSSPYATSSLFDTSTRGGVHTEPVVSRRITKIPAIQDPQRRELTTRWNWRYVAKQSGESRKIAEVAFRPRINGVNMFSMEYDIDNHRDTLKAGSSDDSTNLFHVEYTDAGEIRKIWTPSEEENSIEKLQVSWDSLGRPSEIAWGSWKIQKAYDSLNRLVEISEDGARVPMTLNYTGLSSRPSSIRRDDGTWSVQYDNYERVKEVVSPTGETTTFSAISLGAGQWVFKRRSPINTKPYMIRRDAEDRILEAMSPNGQHHYFVRGEEKIEQVLNDGHTTVVSCWNPEGAPLCSKSKWITENVTLQGHLVARRMITALGKTTVFTYEYDDLQRAVSIQPIIENTLVEGIQITYDDRTGHVSSLNGFTLIRDSTTTRCQGHGMTIETSRMDRHRQIVSRKLIYGDVRATLLISRDSVGRAASSELAVTSDSVRTSHQESRTFDAMGRVASWQLDDEKFGIGYTKDGRVEKLNDRIVEFHRGGSSKAFGDAIYSVDSNGWVTKRKNCTFRYDGKGRLITAKSPIGEDITMFYDLEDRLIAITRKMETILMYYGIPENPRLVSHFSRNGVISTIYYDGQASPFAVIADDGSRWAVLADEVNTMRIVASEARIVKMVSRDMFGAVSDDSNPHVWMPLGYLGGIDIPEVNVTVMKNGRPLDLVTGRYLTISPEAVSRLDFDRIADTMDMFALESPPFEVPRIPISVEEWFELVGMSPTLLPNVNLGLTRLKGPVAHRLLASFPKKLTPLTHIGTVTPSQLLHRTDHVQKQWSIEDIGFSNLLIVNVDEKGYTSVDALPTLEPNEISVAKAIIDGSQLVKFSTWSPVPVVHLWRKTETDNLSSSSFQHFTLVASRENVELRNGKSKIIVHFAKELDEVMKRLTDELRTRESISVWKAERKRLTSGDETWNSWNPREQRELESKGTVSGHTIEMRPAYRDALFATIHSWKFKRA</sequence>
<evidence type="ECO:0000259" key="15">
    <source>
        <dbReference type="PROSITE" id="PS50026"/>
    </source>
</evidence>
<name>A0A8S1EN43_9PELO</name>
<dbReference type="Pfam" id="PF25024">
    <property type="entry name" value="EGF_TEN"/>
    <property type="match status" value="1"/>
</dbReference>
<feature type="disulfide bond" evidence="11">
    <location>
        <begin position="717"/>
        <end position="726"/>
    </location>
</feature>
<proteinExistence type="inferred from homology"/>
<comment type="similarity">
    <text evidence="3">Belongs to the tenascin family. Teneurin subfamily.</text>
</comment>
<feature type="disulfide bond" evidence="11">
    <location>
        <begin position="491"/>
        <end position="500"/>
    </location>
</feature>
<dbReference type="GO" id="GO:0005886">
    <property type="term" value="C:plasma membrane"/>
    <property type="evidence" value="ECO:0007669"/>
    <property type="project" value="UniProtKB-SubCell"/>
</dbReference>